<dbReference type="InterPro" id="IPR058923">
    <property type="entry name" value="RCC1-like_dom"/>
</dbReference>
<proteinExistence type="predicted"/>
<dbReference type="InterPro" id="IPR009091">
    <property type="entry name" value="RCC1/BLIP-II"/>
</dbReference>
<dbReference type="Gene3D" id="2.130.10.30">
    <property type="entry name" value="Regulator of chromosome condensation 1/beta-lactamase-inhibitor protein II"/>
    <property type="match status" value="2"/>
</dbReference>
<name>A0A6B2LAS3_9EUKA</name>
<feature type="repeat" description="RCC1" evidence="2">
    <location>
        <begin position="7"/>
        <end position="57"/>
    </location>
</feature>
<protein>
    <recommendedName>
        <fullName evidence="3">RCC1-like domain-containing protein</fullName>
    </recommendedName>
</protein>
<reference evidence="4" key="1">
    <citation type="journal article" date="2020" name="J. Eukaryot. Microbiol.">
        <title>De novo Sequencing, Assembly and Annotation of the Transcriptome for the Free-Living Testate Amoeba Arcella intermedia.</title>
        <authorList>
            <person name="Ribeiro G.M."/>
            <person name="Porfirio-Sousa A.L."/>
            <person name="Maurer-Alcala X.X."/>
            <person name="Katz L.A."/>
            <person name="Lahr D.J.G."/>
        </authorList>
    </citation>
    <scope>NUCLEOTIDE SEQUENCE</scope>
</reference>
<dbReference type="Pfam" id="PF25390">
    <property type="entry name" value="WD40_RLD"/>
    <property type="match status" value="1"/>
</dbReference>
<dbReference type="InterPro" id="IPR000408">
    <property type="entry name" value="Reg_chr_condens"/>
</dbReference>
<feature type="repeat" description="RCC1" evidence="2">
    <location>
        <begin position="58"/>
        <end position="102"/>
    </location>
</feature>
<feature type="repeat" description="RCC1" evidence="2">
    <location>
        <begin position="154"/>
        <end position="200"/>
    </location>
</feature>
<dbReference type="PROSITE" id="PS50012">
    <property type="entry name" value="RCC1_3"/>
    <property type="match status" value="4"/>
</dbReference>
<dbReference type="InterPro" id="IPR051625">
    <property type="entry name" value="Signaling_Regulatory_Domain"/>
</dbReference>
<dbReference type="PRINTS" id="PR00633">
    <property type="entry name" value="RCCNDNSATION"/>
</dbReference>
<evidence type="ECO:0000259" key="3">
    <source>
        <dbReference type="Pfam" id="PF25390"/>
    </source>
</evidence>
<dbReference type="EMBL" id="GIBP01005170">
    <property type="protein sequence ID" value="NDV34139.1"/>
    <property type="molecule type" value="Transcribed_RNA"/>
</dbReference>
<keyword evidence="1" id="KW-0677">Repeat</keyword>
<dbReference type="PANTHER" id="PTHR22872">
    <property type="entry name" value="BTK-BINDING PROTEIN-RELATED"/>
    <property type="match status" value="1"/>
</dbReference>
<feature type="repeat" description="RCC1" evidence="2">
    <location>
        <begin position="103"/>
        <end position="153"/>
    </location>
</feature>
<feature type="domain" description="RCC1-like" evidence="3">
    <location>
        <begin position="1"/>
        <end position="229"/>
    </location>
</feature>
<dbReference type="SUPFAM" id="SSF50985">
    <property type="entry name" value="RCC1/BLIP-II"/>
    <property type="match status" value="1"/>
</dbReference>
<evidence type="ECO:0000256" key="2">
    <source>
        <dbReference type="PROSITE-ProRule" id="PRU00235"/>
    </source>
</evidence>
<sequence length="293" mass="31623">MALATDGSLYSCGKNQFGQLGLGHTRKSVPSLTPVPLPHRVTAIGCAGNLSMALTSSGELYSWGHHYERLSPSDARPGRVEGISDVVQFACGNAHRLALTRSGELYAWGSNESGQLGTGQGSVRASPCKVPHLPHPVIQIACGLSHSAACLSDGSLYVWGKSSGQLRSAEQGHPARVSGIEGEVIEISCGQYTTMAITSSYDLYGWGDNSVGQLGDGGCVGSVVPLRINVLRDKGEIYFKRDYLRMVEFWPKSHYQFLRMNQQVVEEVLIILNLCCIPKDIVLYSVKLILLLS</sequence>
<organism evidence="4">
    <name type="scientific">Arcella intermedia</name>
    <dbReference type="NCBI Taxonomy" id="1963864"/>
    <lineage>
        <taxon>Eukaryota</taxon>
        <taxon>Amoebozoa</taxon>
        <taxon>Tubulinea</taxon>
        <taxon>Elardia</taxon>
        <taxon>Arcellinida</taxon>
        <taxon>Sphaerothecina</taxon>
        <taxon>Arcellidae</taxon>
        <taxon>Arcella</taxon>
    </lineage>
</organism>
<accession>A0A6B2LAS3</accession>
<evidence type="ECO:0000313" key="4">
    <source>
        <dbReference type="EMBL" id="NDV34139.1"/>
    </source>
</evidence>
<dbReference type="AlphaFoldDB" id="A0A6B2LAS3"/>
<evidence type="ECO:0000256" key="1">
    <source>
        <dbReference type="ARBA" id="ARBA00022737"/>
    </source>
</evidence>